<gene>
    <name evidence="2" type="ORF">KIN20_006524</name>
</gene>
<proteinExistence type="predicted"/>
<keyword evidence="3" id="KW-1185">Reference proteome</keyword>
<accession>A0AAD5QG01</accession>
<comment type="caution">
    <text evidence="2">The sequence shown here is derived from an EMBL/GenBank/DDBJ whole genome shotgun (WGS) entry which is preliminary data.</text>
</comment>
<dbReference type="EMBL" id="JAHQIW010000921">
    <property type="protein sequence ID" value="KAJ1350668.1"/>
    <property type="molecule type" value="Genomic_DNA"/>
</dbReference>
<evidence type="ECO:0000256" key="1">
    <source>
        <dbReference type="SAM" id="MobiDB-lite"/>
    </source>
</evidence>
<evidence type="ECO:0000313" key="2">
    <source>
        <dbReference type="EMBL" id="KAJ1350668.1"/>
    </source>
</evidence>
<feature type="compositionally biased region" description="Basic and acidic residues" evidence="1">
    <location>
        <begin position="41"/>
        <end position="63"/>
    </location>
</feature>
<protein>
    <submittedName>
        <fullName evidence="2">Uncharacterized protein</fullName>
    </submittedName>
</protein>
<dbReference type="Proteomes" id="UP001196413">
    <property type="component" value="Unassembled WGS sequence"/>
</dbReference>
<dbReference type="AlphaFoldDB" id="A0AAD5QG01"/>
<sequence length="108" mass="12109">MKAVNHLGRADCEIRSSSSRYENRASGHARIKPPPWTTIPRGRDDWKTSSDHGSRSKRLDSCHESNVTVNGHKYDTNKSYSLLATVKCEPDVRSESDFNPAKIVVDVP</sequence>
<evidence type="ECO:0000313" key="3">
    <source>
        <dbReference type="Proteomes" id="UP001196413"/>
    </source>
</evidence>
<name>A0AAD5QG01_PARTN</name>
<feature type="region of interest" description="Disordered" evidence="1">
    <location>
        <begin position="1"/>
        <end position="64"/>
    </location>
</feature>
<reference evidence="2" key="1">
    <citation type="submission" date="2021-06" db="EMBL/GenBank/DDBJ databases">
        <title>Parelaphostrongylus tenuis whole genome reference sequence.</title>
        <authorList>
            <person name="Garwood T.J."/>
            <person name="Larsen P.A."/>
            <person name="Fountain-Jones N.M."/>
            <person name="Garbe J.R."/>
            <person name="Macchietto M.G."/>
            <person name="Kania S.A."/>
            <person name="Gerhold R.W."/>
            <person name="Richards J.E."/>
            <person name="Wolf T.M."/>
        </authorList>
    </citation>
    <scope>NUCLEOTIDE SEQUENCE</scope>
    <source>
        <strain evidence="2">MNPRO001-30</strain>
        <tissue evidence="2">Meninges</tissue>
    </source>
</reference>
<organism evidence="2 3">
    <name type="scientific">Parelaphostrongylus tenuis</name>
    <name type="common">Meningeal worm</name>
    <dbReference type="NCBI Taxonomy" id="148309"/>
    <lineage>
        <taxon>Eukaryota</taxon>
        <taxon>Metazoa</taxon>
        <taxon>Ecdysozoa</taxon>
        <taxon>Nematoda</taxon>
        <taxon>Chromadorea</taxon>
        <taxon>Rhabditida</taxon>
        <taxon>Rhabditina</taxon>
        <taxon>Rhabditomorpha</taxon>
        <taxon>Strongyloidea</taxon>
        <taxon>Metastrongylidae</taxon>
        <taxon>Parelaphostrongylus</taxon>
    </lineage>
</organism>